<reference evidence="5" key="1">
    <citation type="submission" date="2017-10" db="EMBL/GenBank/DDBJ databases">
        <title>Rapid genome shrinkage in a self-fertile nematode reveals novel sperm competition proteins.</title>
        <authorList>
            <person name="Yin D."/>
            <person name="Schwarz E.M."/>
            <person name="Thomas C.G."/>
            <person name="Felde R.L."/>
            <person name="Korf I.F."/>
            <person name="Cutter A.D."/>
            <person name="Schartner C.M."/>
            <person name="Ralston E.J."/>
            <person name="Meyer B.J."/>
            <person name="Haag E.S."/>
        </authorList>
    </citation>
    <scope>NUCLEOTIDE SEQUENCE [LARGE SCALE GENOMIC DNA]</scope>
    <source>
        <strain evidence="5">JU1422</strain>
    </source>
</reference>
<accession>A0A2G5UK95</accession>
<proteinExistence type="inferred from homology"/>
<dbReference type="GO" id="GO:0031929">
    <property type="term" value="P:TOR signaling"/>
    <property type="evidence" value="ECO:0007669"/>
    <property type="project" value="TreeGrafter"/>
</dbReference>
<dbReference type="EMBL" id="PDUG01000003">
    <property type="protein sequence ID" value="PIC39964.1"/>
    <property type="molecule type" value="Genomic_DNA"/>
</dbReference>
<dbReference type="OrthoDB" id="10253878at2759"/>
<dbReference type="PANTHER" id="PTHR21021:SF16">
    <property type="entry name" value="TIP41-LIKE PROTEIN"/>
    <property type="match status" value="1"/>
</dbReference>
<feature type="compositionally biased region" description="Basic and acidic residues" evidence="3">
    <location>
        <begin position="122"/>
        <end position="132"/>
    </location>
</feature>
<protein>
    <recommendedName>
        <fullName evidence="2">TIP41-like protein</fullName>
    </recommendedName>
</protein>
<dbReference type="InterPro" id="IPR051330">
    <property type="entry name" value="Phosphatase_reg/MetRdx"/>
</dbReference>
<dbReference type="STRING" id="1611254.A0A2G5UK95"/>
<evidence type="ECO:0000256" key="1">
    <source>
        <dbReference type="ARBA" id="ARBA00006658"/>
    </source>
</evidence>
<gene>
    <name evidence="4" type="primary">Cnig_chr_III.g11478</name>
    <name evidence="4" type="ORF">B9Z55_011478</name>
</gene>
<evidence type="ECO:0000313" key="5">
    <source>
        <dbReference type="Proteomes" id="UP000230233"/>
    </source>
</evidence>
<dbReference type="AlphaFoldDB" id="A0A2G5UK95"/>
<evidence type="ECO:0000256" key="3">
    <source>
        <dbReference type="SAM" id="MobiDB-lite"/>
    </source>
</evidence>
<feature type="compositionally biased region" description="Low complexity" evidence="3">
    <location>
        <begin position="105"/>
        <end position="115"/>
    </location>
</feature>
<dbReference type="Proteomes" id="UP000230233">
    <property type="component" value="Chromosome III"/>
</dbReference>
<comment type="similarity">
    <text evidence="1">Belongs to the TIP41 family.</text>
</comment>
<keyword evidence="5" id="KW-1185">Reference proteome</keyword>
<dbReference type="GO" id="GO:0005829">
    <property type="term" value="C:cytosol"/>
    <property type="evidence" value="ECO:0007669"/>
    <property type="project" value="TreeGrafter"/>
</dbReference>
<dbReference type="Pfam" id="PF04176">
    <property type="entry name" value="TIP41"/>
    <property type="match status" value="2"/>
</dbReference>
<dbReference type="InterPro" id="IPR007303">
    <property type="entry name" value="TIP41-like"/>
</dbReference>
<feature type="region of interest" description="Disordered" evidence="3">
    <location>
        <begin position="100"/>
        <end position="154"/>
    </location>
</feature>
<dbReference type="PANTHER" id="PTHR21021">
    <property type="entry name" value="GAF/PUTATIVE CYTOSKELETAL PROTEIN"/>
    <property type="match status" value="1"/>
</dbReference>
<evidence type="ECO:0000313" key="4">
    <source>
        <dbReference type="EMBL" id="PIC39964.1"/>
    </source>
</evidence>
<comment type="caution">
    <text evidence="4">The sequence shown here is derived from an EMBL/GenBank/DDBJ whole genome shotgun (WGS) entry which is preliminary data.</text>
</comment>
<organism evidence="4 5">
    <name type="scientific">Caenorhabditis nigoni</name>
    <dbReference type="NCBI Taxonomy" id="1611254"/>
    <lineage>
        <taxon>Eukaryota</taxon>
        <taxon>Metazoa</taxon>
        <taxon>Ecdysozoa</taxon>
        <taxon>Nematoda</taxon>
        <taxon>Chromadorea</taxon>
        <taxon>Rhabditida</taxon>
        <taxon>Rhabditina</taxon>
        <taxon>Rhabditomorpha</taxon>
        <taxon>Rhabditoidea</taxon>
        <taxon>Rhabditidae</taxon>
        <taxon>Peloderinae</taxon>
        <taxon>Caenorhabditis</taxon>
    </lineage>
</organism>
<name>A0A2G5UK95_9PELO</name>
<sequence>MKANTSSASTVVSKDRLSIFDEKTRKIIESDMIKMHGKNYGTTRKTSNLEKQKDNKKINLVGVPKGTEEQDIYAKMMMRMVENNEKYESKALDRLMNVPDDVTSSEESPVTSSEPLPRHRIKNSEELRREHLPSAAGAQKMMNPPTMMPPRGSRRNIDEVMCRAAAHAKKEEFFKQGGFEFQSLAGHILESSCKHSKEIQEPNCLKCKYDTELELDELPEMVFARNCLRIHFQSAGFIEFNTLDALKMVISDRLPDVQVGASSAWQSSRKDRIQQIQNHQKPFDWTFTTHYKGTVNGLKLRLESSGALGAEDLGAEALGAGTGSYDPEAGIGAAGTRAGGGGIGALRSGALGGGQIGGSEQAEVESEDRSWWRWNRRIGAGGGEIGGSGAGGGGIGGSELVEVESELVELESEDRSTWRWNQRIGGWWRWNQRIGGGGIGGSGAGGGGIGGSGAGGGGIGGSGAGGGGIGGSEMVEVESEERSWWRWNRRIGDGGGGIGGSELVEVESEDRSWWKWIRSIGAGGGGIGGSELMEVTPTTERIDMERLKRRDAIAFSSSVILFEDELADHGIAQLSARCRVMREGYFFVLLRFYMRVDGVLLRCCDTRIVGDDNSGKVIREWQLREAKYENLRHVDPEALLDVDRAWMHLPIVEEQIDCVSVD</sequence>
<evidence type="ECO:0000256" key="2">
    <source>
        <dbReference type="ARBA" id="ARBA00018951"/>
    </source>
</evidence>